<evidence type="ECO:0000313" key="2">
    <source>
        <dbReference type="Proteomes" id="UP000326396"/>
    </source>
</evidence>
<proteinExistence type="predicted"/>
<comment type="caution">
    <text evidence="1">The sequence shown here is derived from an EMBL/GenBank/DDBJ whole genome shotgun (WGS) entry which is preliminary data.</text>
</comment>
<protein>
    <submittedName>
        <fullName evidence="1">Uncharacterized protein</fullName>
    </submittedName>
</protein>
<name>A0A5N6LLQ9_9ASTR</name>
<sequence>MIKGRHAMAIKTLLLIRRSDTHKGVVVPCMNSVTRWDECYNDEHEVQPFEQKVQPKHKESEESCWVPHPRTGIYYPKGHEWVMNDVPDGAARFDYNHWFRNDDK</sequence>
<keyword evidence="2" id="KW-1185">Reference proteome</keyword>
<dbReference type="EMBL" id="SZYD01000019">
    <property type="protein sequence ID" value="KAD2393142.1"/>
    <property type="molecule type" value="Genomic_DNA"/>
</dbReference>
<dbReference type="AlphaFoldDB" id="A0A5N6LLQ9"/>
<dbReference type="PANTHER" id="PTHR35109">
    <property type="entry name" value="GLUTAMATE RACEMASE"/>
    <property type="match status" value="1"/>
</dbReference>
<dbReference type="InterPro" id="IPR004926">
    <property type="entry name" value="LEA_3a"/>
</dbReference>
<gene>
    <name evidence="1" type="ORF">E3N88_40119</name>
</gene>
<accession>A0A5N6LLQ9</accession>
<dbReference type="OrthoDB" id="1930788at2759"/>
<dbReference type="PANTHER" id="PTHR35109:SF1">
    <property type="entry name" value="GLUTAMATE RACEMASE"/>
    <property type="match status" value="1"/>
</dbReference>
<dbReference type="Proteomes" id="UP000326396">
    <property type="component" value="Linkage Group LG9"/>
</dbReference>
<reference evidence="1 2" key="1">
    <citation type="submission" date="2019-05" db="EMBL/GenBank/DDBJ databases">
        <title>Mikania micrantha, genome provides insights into the molecular mechanism of rapid growth.</title>
        <authorList>
            <person name="Liu B."/>
        </authorList>
    </citation>
    <scope>NUCLEOTIDE SEQUENCE [LARGE SCALE GENOMIC DNA]</scope>
    <source>
        <strain evidence="1">NLD-2019</strain>
        <tissue evidence="1">Leaf</tissue>
    </source>
</reference>
<evidence type="ECO:0000313" key="1">
    <source>
        <dbReference type="EMBL" id="KAD2393142.1"/>
    </source>
</evidence>
<organism evidence="1 2">
    <name type="scientific">Mikania micrantha</name>
    <name type="common">bitter vine</name>
    <dbReference type="NCBI Taxonomy" id="192012"/>
    <lineage>
        <taxon>Eukaryota</taxon>
        <taxon>Viridiplantae</taxon>
        <taxon>Streptophyta</taxon>
        <taxon>Embryophyta</taxon>
        <taxon>Tracheophyta</taxon>
        <taxon>Spermatophyta</taxon>
        <taxon>Magnoliopsida</taxon>
        <taxon>eudicotyledons</taxon>
        <taxon>Gunneridae</taxon>
        <taxon>Pentapetalae</taxon>
        <taxon>asterids</taxon>
        <taxon>campanulids</taxon>
        <taxon>Asterales</taxon>
        <taxon>Asteraceae</taxon>
        <taxon>Asteroideae</taxon>
        <taxon>Heliantheae alliance</taxon>
        <taxon>Eupatorieae</taxon>
        <taxon>Mikania</taxon>
    </lineage>
</organism>
<dbReference type="Pfam" id="PF03242">
    <property type="entry name" value="LEA_3a"/>
    <property type="match status" value="1"/>
</dbReference>